<protein>
    <submittedName>
        <fullName evidence="1">Uncharacterized protein</fullName>
    </submittedName>
</protein>
<proteinExistence type="predicted"/>
<gene>
    <name evidence="1" type="ORF">C2G38_676171</name>
</gene>
<organism evidence="1 2">
    <name type="scientific">Gigaspora rosea</name>
    <dbReference type="NCBI Taxonomy" id="44941"/>
    <lineage>
        <taxon>Eukaryota</taxon>
        <taxon>Fungi</taxon>
        <taxon>Fungi incertae sedis</taxon>
        <taxon>Mucoromycota</taxon>
        <taxon>Glomeromycotina</taxon>
        <taxon>Glomeromycetes</taxon>
        <taxon>Diversisporales</taxon>
        <taxon>Gigasporaceae</taxon>
        <taxon>Gigaspora</taxon>
    </lineage>
</organism>
<dbReference type="Proteomes" id="UP000266673">
    <property type="component" value="Unassembled WGS sequence"/>
</dbReference>
<keyword evidence="2" id="KW-1185">Reference proteome</keyword>
<dbReference type="AlphaFoldDB" id="A0A397VPH9"/>
<name>A0A397VPH9_9GLOM</name>
<evidence type="ECO:0000313" key="1">
    <source>
        <dbReference type="EMBL" id="RIB24415.1"/>
    </source>
</evidence>
<accession>A0A397VPH9</accession>
<evidence type="ECO:0000313" key="2">
    <source>
        <dbReference type="Proteomes" id="UP000266673"/>
    </source>
</evidence>
<dbReference type="OrthoDB" id="2440691at2759"/>
<dbReference type="EMBL" id="QKWP01000217">
    <property type="protein sequence ID" value="RIB24415.1"/>
    <property type="molecule type" value="Genomic_DNA"/>
</dbReference>
<reference evidence="1 2" key="1">
    <citation type="submission" date="2018-06" db="EMBL/GenBank/DDBJ databases">
        <title>Comparative genomics reveals the genomic features of Rhizophagus irregularis, R. cerebriforme, R. diaphanum and Gigaspora rosea, and their symbiotic lifestyle signature.</title>
        <authorList>
            <person name="Morin E."/>
            <person name="San Clemente H."/>
            <person name="Chen E.C.H."/>
            <person name="De La Providencia I."/>
            <person name="Hainaut M."/>
            <person name="Kuo A."/>
            <person name="Kohler A."/>
            <person name="Murat C."/>
            <person name="Tang N."/>
            <person name="Roy S."/>
            <person name="Loubradou J."/>
            <person name="Henrissat B."/>
            <person name="Grigoriev I.V."/>
            <person name="Corradi N."/>
            <person name="Roux C."/>
            <person name="Martin F.M."/>
        </authorList>
    </citation>
    <scope>NUCLEOTIDE SEQUENCE [LARGE SCALE GENOMIC DNA]</scope>
    <source>
        <strain evidence="1 2">DAOM 194757</strain>
    </source>
</reference>
<sequence length="151" mass="17346">MSEQIIEIPSEQSPPHNGNKITKIVCSPKLKYVATWSDEDISVCIYSIKGQTNLEFEICYPLKELVEHNLSGEIKDDFLKAEKYELKLSDQKHIALMPYDEGYRHAVKNLRALSLNCSIGCAYYALKYSISNYIIIYLNFNTSIYLCISTF</sequence>
<comment type="caution">
    <text evidence="1">The sequence shown here is derived from an EMBL/GenBank/DDBJ whole genome shotgun (WGS) entry which is preliminary data.</text>
</comment>